<feature type="chain" id="PRO_5017590093" description="Apple domain-containing protein" evidence="1">
    <location>
        <begin position="26"/>
        <end position="319"/>
    </location>
</feature>
<dbReference type="Pfam" id="PF00024">
    <property type="entry name" value="PAN_1"/>
    <property type="match status" value="1"/>
</dbReference>
<protein>
    <recommendedName>
        <fullName evidence="2">Apple domain-containing protein</fullName>
    </recommendedName>
</protein>
<evidence type="ECO:0000256" key="1">
    <source>
        <dbReference type="SAM" id="SignalP"/>
    </source>
</evidence>
<comment type="caution">
    <text evidence="3">The sequence shown here is derived from an EMBL/GenBank/DDBJ whole genome shotgun (WGS) entry which is preliminary data.</text>
</comment>
<proteinExistence type="predicted"/>
<feature type="domain" description="Apple" evidence="2">
    <location>
        <begin position="266"/>
        <end position="304"/>
    </location>
</feature>
<dbReference type="Proteomes" id="UP000256690">
    <property type="component" value="Unassembled WGS sequence"/>
</dbReference>
<dbReference type="OrthoDB" id="10483043at2759"/>
<dbReference type="GeneID" id="38111671"/>
<organism evidence="3 4">
    <name type="scientific">Aspergillus mulundensis</name>
    <dbReference type="NCBI Taxonomy" id="1810919"/>
    <lineage>
        <taxon>Eukaryota</taxon>
        <taxon>Fungi</taxon>
        <taxon>Dikarya</taxon>
        <taxon>Ascomycota</taxon>
        <taxon>Pezizomycotina</taxon>
        <taxon>Eurotiomycetes</taxon>
        <taxon>Eurotiomycetidae</taxon>
        <taxon>Eurotiales</taxon>
        <taxon>Aspergillaceae</taxon>
        <taxon>Aspergillus</taxon>
        <taxon>Aspergillus subgen. Nidulantes</taxon>
    </lineage>
</organism>
<dbReference type="SUPFAM" id="SSF57414">
    <property type="entry name" value="Hairpin loop containing domain-like"/>
    <property type="match status" value="1"/>
</dbReference>
<dbReference type="InterPro" id="IPR003609">
    <property type="entry name" value="Pan_app"/>
</dbReference>
<dbReference type="EMBL" id="PVWQ01000001">
    <property type="protein sequence ID" value="RDW93979.1"/>
    <property type="molecule type" value="Genomic_DNA"/>
</dbReference>
<accession>A0A3D8T616</accession>
<evidence type="ECO:0000313" key="4">
    <source>
        <dbReference type="Proteomes" id="UP000256690"/>
    </source>
</evidence>
<gene>
    <name evidence="3" type="ORF">DSM5745_01301</name>
</gene>
<evidence type="ECO:0000313" key="3">
    <source>
        <dbReference type="EMBL" id="RDW93979.1"/>
    </source>
</evidence>
<dbReference type="Gene3D" id="3.50.4.10">
    <property type="entry name" value="Hepatocyte Growth Factor"/>
    <property type="match status" value="1"/>
</dbReference>
<feature type="signal peptide" evidence="1">
    <location>
        <begin position="1"/>
        <end position="25"/>
    </location>
</feature>
<keyword evidence="4" id="KW-1185">Reference proteome</keyword>
<dbReference type="AlphaFoldDB" id="A0A3D8T616"/>
<keyword evidence="1" id="KW-0732">Signal</keyword>
<sequence length="319" mass="33702">MKSNSLALYALTLTLTLTAPASVAADPTIGKREYDRICPPGSLPTEHEVSPGYKATYYCDTLPPLQGKSQWNLPSIDACALACNTPECRGASWEKRNGICWLYTRDPAEGGGYVWITADRAFSGPGPSPGVPSSCPADLAACQAGREQCLLDKGALDARYRACEAARLDCEGKLAVCSAGGGSLAACEKERGDCLGREGLCNAQLKTCRDSLSAQDCSACLRELDSWSSPGAPGTCLNGMWKTESLNGKKIVTLCGYTTNAKLAQHPATLAQCVDRCALDPACKAVNYDRQWQACYTASVIGSDGIKPNPNSDVVLLVG</sequence>
<name>A0A3D8T616_9EURO</name>
<reference evidence="3 4" key="1">
    <citation type="journal article" date="2018" name="IMA Fungus">
        <title>IMA Genome-F 9: Draft genome sequence of Annulohypoxylon stygium, Aspergillus mulundensis, Berkeleyomyces basicola (syn. Thielaviopsis basicola), Ceratocystis smalleyi, two Cercospora beticola strains, Coleophoma cylindrospora, Fusarium fracticaudum, Phialophora cf. hyalina, and Morchella septimelata.</title>
        <authorList>
            <person name="Wingfield B.D."/>
            <person name="Bills G.F."/>
            <person name="Dong Y."/>
            <person name="Huang W."/>
            <person name="Nel W.J."/>
            <person name="Swalarsk-Parry B.S."/>
            <person name="Vaghefi N."/>
            <person name="Wilken P.M."/>
            <person name="An Z."/>
            <person name="de Beer Z.W."/>
            <person name="De Vos L."/>
            <person name="Chen L."/>
            <person name="Duong T.A."/>
            <person name="Gao Y."/>
            <person name="Hammerbacher A."/>
            <person name="Kikkert J.R."/>
            <person name="Li Y."/>
            <person name="Li H."/>
            <person name="Li K."/>
            <person name="Li Q."/>
            <person name="Liu X."/>
            <person name="Ma X."/>
            <person name="Naidoo K."/>
            <person name="Pethybridge S.J."/>
            <person name="Sun J."/>
            <person name="Steenkamp E.T."/>
            <person name="van der Nest M.A."/>
            <person name="van Wyk S."/>
            <person name="Wingfield M.J."/>
            <person name="Xiong C."/>
            <person name="Yue Q."/>
            <person name="Zhang X."/>
        </authorList>
    </citation>
    <scope>NUCLEOTIDE SEQUENCE [LARGE SCALE GENOMIC DNA]</scope>
    <source>
        <strain evidence="3 4">DSM 5745</strain>
    </source>
</reference>
<dbReference type="RefSeq" id="XP_026609162.1">
    <property type="nucleotide sequence ID" value="XM_026743317.1"/>
</dbReference>
<evidence type="ECO:0000259" key="2">
    <source>
        <dbReference type="Pfam" id="PF00024"/>
    </source>
</evidence>